<feature type="non-terminal residue" evidence="1">
    <location>
        <position position="1"/>
    </location>
</feature>
<proteinExistence type="predicted"/>
<evidence type="ECO:0000313" key="2">
    <source>
        <dbReference type="Proteomes" id="UP001479436"/>
    </source>
</evidence>
<protein>
    <submittedName>
        <fullName evidence="1">Uncharacterized protein</fullName>
    </submittedName>
</protein>
<sequence>LMNTYQRRKEAGLSDKRKPTYGYFPGMQIYHLYNIQARTMLNSKDVILDEKWCNVQDQHTIGFEEE</sequence>
<dbReference type="EMBL" id="JASJQH010010628">
    <property type="protein sequence ID" value="KAK9670816.1"/>
    <property type="molecule type" value="Genomic_DNA"/>
</dbReference>
<gene>
    <name evidence="1" type="ORF">K7432_017419</name>
</gene>
<name>A0ABR2VKE6_9FUNG</name>
<keyword evidence="2" id="KW-1185">Reference proteome</keyword>
<dbReference type="Proteomes" id="UP001479436">
    <property type="component" value="Unassembled WGS sequence"/>
</dbReference>
<accession>A0ABR2VKE6</accession>
<organism evidence="1 2">
    <name type="scientific">Basidiobolus ranarum</name>
    <dbReference type="NCBI Taxonomy" id="34480"/>
    <lineage>
        <taxon>Eukaryota</taxon>
        <taxon>Fungi</taxon>
        <taxon>Fungi incertae sedis</taxon>
        <taxon>Zoopagomycota</taxon>
        <taxon>Entomophthoromycotina</taxon>
        <taxon>Basidiobolomycetes</taxon>
        <taxon>Basidiobolales</taxon>
        <taxon>Basidiobolaceae</taxon>
        <taxon>Basidiobolus</taxon>
    </lineage>
</organism>
<evidence type="ECO:0000313" key="1">
    <source>
        <dbReference type="EMBL" id="KAK9670816.1"/>
    </source>
</evidence>
<reference evidence="1 2" key="1">
    <citation type="submission" date="2023-04" db="EMBL/GenBank/DDBJ databases">
        <title>Genome of Basidiobolus ranarum AG-B5.</title>
        <authorList>
            <person name="Stajich J.E."/>
            <person name="Carter-House D."/>
            <person name="Gryganskyi A."/>
        </authorList>
    </citation>
    <scope>NUCLEOTIDE SEQUENCE [LARGE SCALE GENOMIC DNA]</scope>
    <source>
        <strain evidence="1 2">AG-B5</strain>
    </source>
</reference>
<comment type="caution">
    <text evidence="1">The sequence shown here is derived from an EMBL/GenBank/DDBJ whole genome shotgun (WGS) entry which is preliminary data.</text>
</comment>